<dbReference type="PROSITE" id="PS51720">
    <property type="entry name" value="G_AIG1"/>
    <property type="match status" value="1"/>
</dbReference>
<evidence type="ECO:0000259" key="4">
    <source>
        <dbReference type="PROSITE" id="PS51720"/>
    </source>
</evidence>
<reference evidence="6" key="1">
    <citation type="submission" date="2025-08" db="UniProtKB">
        <authorList>
            <consortium name="RefSeq"/>
        </authorList>
    </citation>
    <scope>IDENTIFICATION</scope>
</reference>
<evidence type="ECO:0000313" key="5">
    <source>
        <dbReference type="Proteomes" id="UP000515152"/>
    </source>
</evidence>
<feature type="compositionally biased region" description="Low complexity" evidence="3">
    <location>
        <begin position="278"/>
        <end position="288"/>
    </location>
</feature>
<feature type="region of interest" description="Disordered" evidence="3">
    <location>
        <begin position="1"/>
        <end position="25"/>
    </location>
</feature>
<feature type="compositionally biased region" description="Basic and acidic residues" evidence="3">
    <location>
        <begin position="50"/>
        <end position="73"/>
    </location>
</feature>
<dbReference type="PANTHER" id="PTHR10903:SF167">
    <property type="entry name" value="GTPASE IMAP FAMILY MEMBER 6-RELATED"/>
    <property type="match status" value="1"/>
</dbReference>
<feature type="domain" description="AIG1-type G" evidence="4">
    <location>
        <begin position="244"/>
        <end position="450"/>
    </location>
</feature>
<sequence>MTKRDKEREGLLENMTSEVETSKRQLESLEKELQDRNSQLQDLRTQLQEQSRELEERNRQLEERDRQLEERDRQLEERYRQLEENNEEKITLLTESRKRLVEIEQTKQQLKEKNEEMEKTKQKTKQQLKERNKLLQERETDLENMTKKEKEREGLLENMTSEVETSKRQLESLEKELQDRNSQLQDLRTQLQEQGRELEERNRQLEERDTQLEQRDRQLLEKEREHLTVGGESPGPAPPVSPAVSELRLVLLGGSTAGKRAAGNTILGTEEFGRQASTHTLTHTSTETQHSESRQGEVAGRRVTVVETPDWFCSGLSEKDLRQDVGLCVRLSAPGPHAFLLVIPVEPSEGEERRMLEKMEDMFGESCWGHTLILFTHAEGLRERSVEELLQTGSQELQQLVEKCGNRCHLLNVKDRPDDTKITQLLEKIEEMVSGNRERFYSSETYQEAEKQLREIERRIQKEREVEERKLREEREKREELDKHMQESLNKMDGEIKQNEGEIRILNERTTELERKMKEERDEVKKREMEKEETSNRQMEEKNREMEGKNREMERMKLDVLQLQDRLRVERGRVGVRVQRAIVGVPAFISRNSSGWLVHYIISNI</sequence>
<dbReference type="Pfam" id="PF04548">
    <property type="entry name" value="AIG1"/>
    <property type="match status" value="1"/>
</dbReference>
<evidence type="ECO:0000256" key="1">
    <source>
        <dbReference type="ARBA" id="ARBA00022741"/>
    </source>
</evidence>
<evidence type="ECO:0000256" key="3">
    <source>
        <dbReference type="SAM" id="MobiDB-lite"/>
    </source>
</evidence>
<dbReference type="FunFam" id="3.40.50.300:FF:002274">
    <property type="entry name" value="Si:dkeyp-69e1.8"/>
    <property type="match status" value="1"/>
</dbReference>
<accession>A0A8M1KDT4</accession>
<keyword evidence="5" id="KW-1185">Reference proteome</keyword>
<feature type="region of interest" description="Disordered" evidence="3">
    <location>
        <begin position="278"/>
        <end position="300"/>
    </location>
</feature>
<dbReference type="PANTHER" id="PTHR10903">
    <property type="entry name" value="GTPASE, IMAP FAMILY MEMBER-RELATED"/>
    <property type="match status" value="1"/>
</dbReference>
<feature type="region of interest" description="Disordered" evidence="3">
    <location>
        <begin position="47"/>
        <end position="73"/>
    </location>
</feature>
<protein>
    <submittedName>
        <fullName evidence="6">Trichohyalin-like</fullName>
    </submittedName>
</protein>
<dbReference type="InterPro" id="IPR045058">
    <property type="entry name" value="GIMA/IAN/Toc"/>
</dbReference>
<keyword evidence="1" id="KW-0547">Nucleotide-binding</keyword>
<feature type="compositionally biased region" description="Basic and acidic residues" evidence="3">
    <location>
        <begin position="108"/>
        <end position="155"/>
    </location>
</feature>
<dbReference type="OrthoDB" id="8951333at2759"/>
<feature type="compositionally biased region" description="Basic and acidic residues" evidence="3">
    <location>
        <begin position="1"/>
        <end position="11"/>
    </location>
</feature>
<feature type="region of interest" description="Disordered" evidence="3">
    <location>
        <begin position="517"/>
        <end position="549"/>
    </location>
</feature>
<dbReference type="GeneID" id="122129989"/>
<dbReference type="KEGG" id="char:122129989"/>
<gene>
    <name evidence="6" type="primary">LOC122129989</name>
</gene>
<proteinExistence type="predicted"/>
<evidence type="ECO:0000256" key="2">
    <source>
        <dbReference type="ARBA" id="ARBA00023134"/>
    </source>
</evidence>
<feature type="region of interest" description="Disordered" evidence="3">
    <location>
        <begin position="466"/>
        <end position="485"/>
    </location>
</feature>
<dbReference type="InterPro" id="IPR006703">
    <property type="entry name" value="G_AIG1"/>
</dbReference>
<organism evidence="5 6">
    <name type="scientific">Clupea harengus</name>
    <name type="common">Atlantic herring</name>
    <dbReference type="NCBI Taxonomy" id="7950"/>
    <lineage>
        <taxon>Eukaryota</taxon>
        <taxon>Metazoa</taxon>
        <taxon>Chordata</taxon>
        <taxon>Craniata</taxon>
        <taxon>Vertebrata</taxon>
        <taxon>Euteleostomi</taxon>
        <taxon>Actinopterygii</taxon>
        <taxon>Neopterygii</taxon>
        <taxon>Teleostei</taxon>
        <taxon>Clupei</taxon>
        <taxon>Clupeiformes</taxon>
        <taxon>Clupeoidei</taxon>
        <taxon>Clupeidae</taxon>
        <taxon>Clupea</taxon>
    </lineage>
</organism>
<dbReference type="GO" id="GO:0005525">
    <property type="term" value="F:GTP binding"/>
    <property type="evidence" value="ECO:0007669"/>
    <property type="project" value="UniProtKB-KW"/>
</dbReference>
<name>A0A8M1KDT4_CLUHA</name>
<dbReference type="AlphaFoldDB" id="A0A8M1KDT4"/>
<feature type="compositionally biased region" description="Basic and acidic residues" evidence="3">
    <location>
        <begin position="164"/>
        <end position="179"/>
    </location>
</feature>
<evidence type="ECO:0000313" key="6">
    <source>
        <dbReference type="RefSeq" id="XP_042560665.1"/>
    </source>
</evidence>
<keyword evidence="2" id="KW-0342">GTP-binding</keyword>
<dbReference type="Proteomes" id="UP000515152">
    <property type="component" value="Unplaced"/>
</dbReference>
<dbReference type="RefSeq" id="XP_042560665.1">
    <property type="nucleotide sequence ID" value="XM_042704731.1"/>
</dbReference>
<feature type="compositionally biased region" description="Basic and acidic residues" evidence="3">
    <location>
        <begin position="194"/>
        <end position="215"/>
    </location>
</feature>
<feature type="region of interest" description="Disordered" evidence="3">
    <location>
        <begin position="108"/>
        <end position="215"/>
    </location>
</feature>